<dbReference type="AlphaFoldDB" id="A0A5M3PIN7"/>
<organism evidence="1 2">
    <name type="scientific">Marinobacter salsuginis</name>
    <dbReference type="NCBI Taxonomy" id="418719"/>
    <lineage>
        <taxon>Bacteria</taxon>
        <taxon>Pseudomonadati</taxon>
        <taxon>Pseudomonadota</taxon>
        <taxon>Gammaproteobacteria</taxon>
        <taxon>Pseudomonadales</taxon>
        <taxon>Marinobacteraceae</taxon>
        <taxon>Marinobacter</taxon>
    </lineage>
</organism>
<dbReference type="InterPro" id="IPR024078">
    <property type="entry name" value="LmbE-like_dom_sf"/>
</dbReference>
<accession>A0A5M3PIN7</accession>
<dbReference type="PANTHER" id="PTHR12993:SF30">
    <property type="entry name" value="N-ACETYL-ALPHA-D-GLUCOSAMINYL L-MALATE DEACETYLASE 1"/>
    <property type="match status" value="1"/>
</dbReference>
<dbReference type="Proteomes" id="UP000340077">
    <property type="component" value="Unassembled WGS sequence"/>
</dbReference>
<dbReference type="GO" id="GO:0016811">
    <property type="term" value="F:hydrolase activity, acting on carbon-nitrogen (but not peptide) bonds, in linear amides"/>
    <property type="evidence" value="ECO:0007669"/>
    <property type="project" value="TreeGrafter"/>
</dbReference>
<evidence type="ECO:0000313" key="2">
    <source>
        <dbReference type="Proteomes" id="UP000340077"/>
    </source>
</evidence>
<evidence type="ECO:0000313" key="1">
    <source>
        <dbReference type="EMBL" id="GBO82750.1"/>
    </source>
</evidence>
<reference evidence="1 2" key="1">
    <citation type="journal article" date="2019" name="J. Gen. Appl. Microbiol.">
        <title>Aerobic degradation of cis-dichloroethene by the marine bacterium Marinobacter salsuginis strain 5N-3.</title>
        <authorList>
            <person name="Inoue Y."/>
            <person name="Fukunaga Y."/>
            <person name="Katsumata H."/>
            <person name="Ohji S."/>
            <person name="Hosoyama A."/>
            <person name="Mori K."/>
            <person name="Ando K."/>
        </authorList>
    </citation>
    <scope>NUCLEOTIDE SEQUENCE [LARGE SCALE GENOMIC DNA]</scope>
    <source>
        <strain evidence="1 2">5N-3</strain>
    </source>
</reference>
<dbReference type="Pfam" id="PF02585">
    <property type="entry name" value="PIG-L"/>
    <property type="match status" value="1"/>
</dbReference>
<gene>
    <name evidence="1" type="ORF">MS5N3_02010</name>
</gene>
<dbReference type="SUPFAM" id="SSF102588">
    <property type="entry name" value="LmbE-like"/>
    <property type="match status" value="1"/>
</dbReference>
<dbReference type="PANTHER" id="PTHR12993">
    <property type="entry name" value="N-ACETYLGLUCOSAMINYL-PHOSPHATIDYLINOSITOL DE-N-ACETYLASE-RELATED"/>
    <property type="match status" value="1"/>
</dbReference>
<dbReference type="EMBL" id="BGZH01000001">
    <property type="protein sequence ID" value="GBO82750.1"/>
    <property type="molecule type" value="Genomic_DNA"/>
</dbReference>
<proteinExistence type="predicted"/>
<dbReference type="Gene3D" id="3.40.50.10320">
    <property type="entry name" value="LmbE-like"/>
    <property type="match status" value="1"/>
</dbReference>
<name>A0A5M3PIN7_9GAMM</name>
<comment type="caution">
    <text evidence="1">The sequence shown here is derived from an EMBL/GenBank/DDBJ whole genome shotgun (WGS) entry which is preliminary data.</text>
</comment>
<sequence>MAGLAGKGVAAVLNSVLGDAKKPLNILCLGAHCDDIEIGCGGSLLHILGERSNVNVNWVVFASNPVRRQEAEAGATMFSEGARSLDLKIHDFRDGFLPTEPVRLKEAFEKLKHEIPQPDVIFTHYRHDLHQDHRAVSDLTWNTFRDHLILEYEIPKWDGDIGQPNVFLPISRATGEKKIRLLHEAYASQVEKAWFSQDLFWSLMRIRGMEANASESIAEAFYSRKLVLSV</sequence>
<dbReference type="RefSeq" id="WP_083231782.1">
    <property type="nucleotide sequence ID" value="NZ_BGZH01000001.1"/>
</dbReference>
<dbReference type="InterPro" id="IPR003737">
    <property type="entry name" value="GlcNAc_PI_deacetylase-related"/>
</dbReference>
<protein>
    <submittedName>
        <fullName evidence="1">GlcNAc-PI de-N-acetylase</fullName>
    </submittedName>
</protein>
<keyword evidence="2" id="KW-1185">Reference proteome</keyword>